<dbReference type="NCBIfam" id="TIGR00753">
    <property type="entry name" value="undec_PP_bacA"/>
    <property type="match status" value="1"/>
</dbReference>
<feature type="transmembrane region" description="Helical" evidence="17">
    <location>
        <begin position="228"/>
        <end position="247"/>
    </location>
</feature>
<dbReference type="AlphaFoldDB" id="A0A150H7W8"/>
<feature type="transmembrane region" description="Helical" evidence="17">
    <location>
        <begin position="259"/>
        <end position="280"/>
    </location>
</feature>
<organism evidence="18 19">
    <name type="scientific">Brevibacterium ravenspurgense</name>
    <dbReference type="NCBI Taxonomy" id="479117"/>
    <lineage>
        <taxon>Bacteria</taxon>
        <taxon>Bacillati</taxon>
        <taxon>Actinomycetota</taxon>
        <taxon>Actinomycetes</taxon>
        <taxon>Micrococcales</taxon>
        <taxon>Brevibacteriaceae</taxon>
        <taxon>Brevibacterium</taxon>
    </lineage>
</organism>
<dbReference type="PANTHER" id="PTHR30622:SF4">
    <property type="entry name" value="UNDECAPRENYL-DIPHOSPHATASE"/>
    <property type="match status" value="1"/>
</dbReference>
<keyword evidence="9 17" id="KW-0573">Peptidoglycan synthesis</keyword>
<feature type="transmembrane region" description="Helical" evidence="17">
    <location>
        <begin position="88"/>
        <end position="106"/>
    </location>
</feature>
<keyword evidence="11 17" id="KW-0472">Membrane</keyword>
<evidence type="ECO:0000256" key="5">
    <source>
        <dbReference type="ARBA" id="ARBA00022475"/>
    </source>
</evidence>
<evidence type="ECO:0000256" key="9">
    <source>
        <dbReference type="ARBA" id="ARBA00022984"/>
    </source>
</evidence>
<keyword evidence="10 17" id="KW-1133">Transmembrane helix</keyword>
<evidence type="ECO:0000313" key="19">
    <source>
        <dbReference type="Proteomes" id="UP000243589"/>
    </source>
</evidence>
<evidence type="ECO:0000256" key="6">
    <source>
        <dbReference type="ARBA" id="ARBA00022692"/>
    </source>
</evidence>
<evidence type="ECO:0000256" key="3">
    <source>
        <dbReference type="ARBA" id="ARBA00012374"/>
    </source>
</evidence>
<evidence type="ECO:0000256" key="16">
    <source>
        <dbReference type="ARBA" id="ARBA00047594"/>
    </source>
</evidence>
<evidence type="ECO:0000313" key="18">
    <source>
        <dbReference type="EMBL" id="KXZ58189.1"/>
    </source>
</evidence>
<dbReference type="EMBL" id="LQQC01000010">
    <property type="protein sequence ID" value="KXZ58189.1"/>
    <property type="molecule type" value="Genomic_DNA"/>
</dbReference>
<dbReference type="GO" id="GO:0071555">
    <property type="term" value="P:cell wall organization"/>
    <property type="evidence" value="ECO:0007669"/>
    <property type="project" value="UniProtKB-KW"/>
</dbReference>
<protein>
    <recommendedName>
        <fullName evidence="4 17">Undecaprenyl-diphosphatase</fullName>
        <ecNumber evidence="3 17">3.6.1.27</ecNumber>
    </recommendedName>
    <alternativeName>
        <fullName evidence="15 17">Bacitracin resistance protein</fullName>
    </alternativeName>
    <alternativeName>
        <fullName evidence="14 17">Undecaprenyl pyrophosphate phosphatase</fullName>
    </alternativeName>
</protein>
<evidence type="ECO:0000256" key="10">
    <source>
        <dbReference type="ARBA" id="ARBA00022989"/>
    </source>
</evidence>
<accession>A0A150H7W8</accession>
<keyword evidence="5 17" id="KW-1003">Cell membrane</keyword>
<evidence type="ECO:0000256" key="15">
    <source>
        <dbReference type="ARBA" id="ARBA00032932"/>
    </source>
</evidence>
<keyword evidence="13 17" id="KW-0961">Cell wall biogenesis/degradation</keyword>
<dbReference type="GO" id="GO:0046677">
    <property type="term" value="P:response to antibiotic"/>
    <property type="evidence" value="ECO:0007669"/>
    <property type="project" value="UniProtKB-UniRule"/>
</dbReference>
<dbReference type="InterPro" id="IPR003824">
    <property type="entry name" value="UppP"/>
</dbReference>
<dbReference type="GO" id="GO:0050380">
    <property type="term" value="F:undecaprenyl-diphosphatase activity"/>
    <property type="evidence" value="ECO:0007669"/>
    <property type="project" value="UniProtKB-UniRule"/>
</dbReference>
<dbReference type="RefSeq" id="WP_062021382.1">
    <property type="nucleotide sequence ID" value="NZ_LQQC01000010.1"/>
</dbReference>
<proteinExistence type="inferred from homology"/>
<dbReference type="NCBIfam" id="NF001392">
    <property type="entry name" value="PRK00281.2-1"/>
    <property type="match status" value="1"/>
</dbReference>
<dbReference type="EC" id="3.6.1.27" evidence="3 17"/>
<evidence type="ECO:0000256" key="1">
    <source>
        <dbReference type="ARBA" id="ARBA00004651"/>
    </source>
</evidence>
<evidence type="ECO:0000256" key="8">
    <source>
        <dbReference type="ARBA" id="ARBA00022960"/>
    </source>
</evidence>
<evidence type="ECO:0000256" key="4">
    <source>
        <dbReference type="ARBA" id="ARBA00021581"/>
    </source>
</evidence>
<sequence length="281" mass="30434">MDWLVATVLGIVQGLTEFLPVSSSAHLRIVGEFLMPGREPGAFFTAIIQIGTELAVLVYFWNDIVTIITKWFKALFGKHDRRDPEVRLGWLIIIGSIPIGVLGLLFEDQITSTFRSLWIVATMLIVFAIFIGLADAFGKRVNTLDSMHWGQGLTFGFAQALALVPGVSRSGGTIMAGRIMGFTRPAAARYSFLLAIPAVMASGVYSLFKAIKDQVDGTASMTIGWGPTLLATVVSFAVGYAVIVGFLKFVQTKSFAIFVWYRIALGLVIYVLLGTGVLAAS</sequence>
<reference evidence="18 19" key="1">
    <citation type="submission" date="2016-01" db="EMBL/GenBank/DDBJ databases">
        <title>Use of Whole Genome Sequencing to ascertain that Brevibacterium massiliense (Roux, Raoult 2009) is a later heterotypic synonym of Brevibacterium ravenspurgense (Mages 2008).</title>
        <authorList>
            <person name="Bernier A.-M."/>
            <person name="Burdz T."/>
            <person name="Huynh C."/>
            <person name="Pachecho A.L."/>
            <person name="Wiebe D."/>
            <person name="Bonner C."/>
            <person name="Bernard K."/>
        </authorList>
    </citation>
    <scope>NUCLEOTIDE SEQUENCE [LARGE SCALE GENOMIC DNA]</scope>
    <source>
        <strain evidence="18 19">CCUG56047</strain>
    </source>
</reference>
<feature type="transmembrane region" description="Helical" evidence="17">
    <location>
        <begin position="187"/>
        <end position="208"/>
    </location>
</feature>
<comment type="catalytic activity">
    <reaction evidence="16 17">
        <text>di-trans,octa-cis-undecaprenyl diphosphate + H2O = di-trans,octa-cis-undecaprenyl phosphate + phosphate + H(+)</text>
        <dbReference type="Rhea" id="RHEA:28094"/>
        <dbReference type="ChEBI" id="CHEBI:15377"/>
        <dbReference type="ChEBI" id="CHEBI:15378"/>
        <dbReference type="ChEBI" id="CHEBI:43474"/>
        <dbReference type="ChEBI" id="CHEBI:58405"/>
        <dbReference type="ChEBI" id="CHEBI:60392"/>
        <dbReference type="EC" id="3.6.1.27"/>
    </reaction>
</comment>
<comment type="caution">
    <text evidence="18">The sequence shown here is derived from an EMBL/GenBank/DDBJ whole genome shotgun (WGS) entry which is preliminary data.</text>
</comment>
<dbReference type="HAMAP" id="MF_01006">
    <property type="entry name" value="Undec_diphosphatase"/>
    <property type="match status" value="1"/>
</dbReference>
<dbReference type="Pfam" id="PF02673">
    <property type="entry name" value="BacA"/>
    <property type="match status" value="1"/>
</dbReference>
<dbReference type="GO" id="GO:0009252">
    <property type="term" value="P:peptidoglycan biosynthetic process"/>
    <property type="evidence" value="ECO:0007669"/>
    <property type="project" value="UniProtKB-KW"/>
</dbReference>
<keyword evidence="12 17" id="KW-0046">Antibiotic resistance</keyword>
<dbReference type="GO" id="GO:0005886">
    <property type="term" value="C:plasma membrane"/>
    <property type="evidence" value="ECO:0007669"/>
    <property type="project" value="UniProtKB-SubCell"/>
</dbReference>
<evidence type="ECO:0000256" key="13">
    <source>
        <dbReference type="ARBA" id="ARBA00023316"/>
    </source>
</evidence>
<evidence type="ECO:0000256" key="12">
    <source>
        <dbReference type="ARBA" id="ARBA00023251"/>
    </source>
</evidence>
<keyword evidence="7 17" id="KW-0378">Hydrolase</keyword>
<feature type="transmembrane region" description="Helical" evidence="17">
    <location>
        <begin position="43"/>
        <end position="68"/>
    </location>
</feature>
<dbReference type="GO" id="GO:0008360">
    <property type="term" value="P:regulation of cell shape"/>
    <property type="evidence" value="ECO:0007669"/>
    <property type="project" value="UniProtKB-KW"/>
</dbReference>
<keyword evidence="8 17" id="KW-0133">Cell shape</keyword>
<feature type="transmembrane region" description="Helical" evidence="17">
    <location>
        <begin position="118"/>
        <end position="138"/>
    </location>
</feature>
<gene>
    <name evidence="17 18" type="primary">uppP</name>
    <name evidence="18" type="ORF">Bravens_01227</name>
</gene>
<evidence type="ECO:0000256" key="17">
    <source>
        <dbReference type="HAMAP-Rule" id="MF_01006"/>
    </source>
</evidence>
<name>A0A150H7W8_9MICO</name>
<comment type="subcellular location">
    <subcellularLocation>
        <location evidence="1 17">Cell membrane</location>
        <topology evidence="1 17">Multi-pass membrane protein</topology>
    </subcellularLocation>
</comment>
<comment type="function">
    <text evidence="17">Catalyzes the dephosphorylation of undecaprenyl diphosphate (UPP). Confers resistance to bacitracin.</text>
</comment>
<evidence type="ECO:0000256" key="7">
    <source>
        <dbReference type="ARBA" id="ARBA00022801"/>
    </source>
</evidence>
<keyword evidence="19" id="KW-1185">Reference proteome</keyword>
<comment type="miscellaneous">
    <text evidence="17">Bacitracin is thought to be involved in the inhibition of peptidoglycan synthesis by sequestering undecaprenyl diphosphate, thereby reducing the pool of lipid carrier available.</text>
</comment>
<comment type="similarity">
    <text evidence="2 17">Belongs to the UppP family.</text>
</comment>
<dbReference type="PATRIC" id="fig|479117.4.peg.1222"/>
<evidence type="ECO:0000256" key="2">
    <source>
        <dbReference type="ARBA" id="ARBA00010621"/>
    </source>
</evidence>
<evidence type="ECO:0000256" key="14">
    <source>
        <dbReference type="ARBA" id="ARBA00032707"/>
    </source>
</evidence>
<dbReference type="PANTHER" id="PTHR30622">
    <property type="entry name" value="UNDECAPRENYL-DIPHOSPHATASE"/>
    <property type="match status" value="1"/>
</dbReference>
<evidence type="ECO:0000256" key="11">
    <source>
        <dbReference type="ARBA" id="ARBA00023136"/>
    </source>
</evidence>
<keyword evidence="6 17" id="KW-0812">Transmembrane</keyword>
<dbReference type="Proteomes" id="UP000243589">
    <property type="component" value="Unassembled WGS sequence"/>
</dbReference>